<proteinExistence type="inferred from homology"/>
<evidence type="ECO:0000256" key="4">
    <source>
        <dbReference type="ARBA" id="ARBA00023157"/>
    </source>
</evidence>
<sequence length="131" mass="13941">MVFGFGSSSGSSTSSSTNSSTPLPAEAPNREQRAACWTARDAYFACLDKNGVVQAGEEGEGGRFARGRRRGMKGLVGGAGKERSVQGEGLWGQKGQTIEYFNKRRTLELRQRATVEAAAKAREANPANAGR</sequence>
<keyword evidence="3" id="KW-0496">Mitochondrion</keyword>
<evidence type="ECO:0000313" key="7">
    <source>
        <dbReference type="Proteomes" id="UP000279259"/>
    </source>
</evidence>
<reference evidence="6 7" key="1">
    <citation type="submission" date="2018-11" db="EMBL/GenBank/DDBJ databases">
        <title>Genome sequence of Saitozyma podzolica DSM 27192.</title>
        <authorList>
            <person name="Aliyu H."/>
            <person name="Gorte O."/>
            <person name="Ochsenreither K."/>
        </authorList>
    </citation>
    <scope>NUCLEOTIDE SEQUENCE [LARGE SCALE GENOMIC DNA]</scope>
    <source>
        <strain evidence="6 7">DSM 27192</strain>
    </source>
</reference>
<organism evidence="6 7">
    <name type="scientific">Saitozyma podzolica</name>
    <dbReference type="NCBI Taxonomy" id="1890683"/>
    <lineage>
        <taxon>Eukaryota</taxon>
        <taxon>Fungi</taxon>
        <taxon>Dikarya</taxon>
        <taxon>Basidiomycota</taxon>
        <taxon>Agaricomycotina</taxon>
        <taxon>Tremellomycetes</taxon>
        <taxon>Tremellales</taxon>
        <taxon>Trimorphomycetaceae</taxon>
        <taxon>Saitozyma</taxon>
    </lineage>
</organism>
<keyword evidence="4" id="KW-1015">Disulfide bond</keyword>
<dbReference type="InterPro" id="IPR048281">
    <property type="entry name" value="COA6_fun"/>
</dbReference>
<evidence type="ECO:0000313" key="6">
    <source>
        <dbReference type="EMBL" id="RSH92667.1"/>
    </source>
</evidence>
<dbReference type="SUPFAM" id="SSF47694">
    <property type="entry name" value="Cytochrome c oxidase subunit h"/>
    <property type="match status" value="1"/>
</dbReference>
<dbReference type="GO" id="GO:0005739">
    <property type="term" value="C:mitochondrion"/>
    <property type="evidence" value="ECO:0007669"/>
    <property type="project" value="UniProtKB-SubCell"/>
</dbReference>
<dbReference type="Gene3D" id="1.10.10.140">
    <property type="entry name" value="Cytochrome c oxidase, subunit VIb"/>
    <property type="match status" value="1"/>
</dbReference>
<feature type="compositionally biased region" description="Low complexity" evidence="5">
    <location>
        <begin position="1"/>
        <end position="21"/>
    </location>
</feature>
<comment type="similarity">
    <text evidence="2">Belongs to the cytochrome c oxidase subunit 6B family.</text>
</comment>
<evidence type="ECO:0000256" key="2">
    <source>
        <dbReference type="ARBA" id="ARBA00006425"/>
    </source>
</evidence>
<dbReference type="AlphaFoldDB" id="A0A427YNN1"/>
<dbReference type="OrthoDB" id="5545577at2759"/>
<dbReference type="EMBL" id="RSCD01000005">
    <property type="protein sequence ID" value="RSH92667.1"/>
    <property type="molecule type" value="Genomic_DNA"/>
</dbReference>
<dbReference type="InterPro" id="IPR048280">
    <property type="entry name" value="COX6B-like"/>
</dbReference>
<evidence type="ECO:0000256" key="1">
    <source>
        <dbReference type="ARBA" id="ARBA00004173"/>
    </source>
</evidence>
<comment type="subcellular location">
    <subcellularLocation>
        <location evidence="1">Mitochondrion</location>
    </subcellularLocation>
</comment>
<protein>
    <submittedName>
        <fullName evidence="6">Uncharacterized protein</fullName>
    </submittedName>
</protein>
<keyword evidence="7" id="KW-1185">Reference proteome</keyword>
<accession>A0A427YNN1</accession>
<dbReference type="PANTHER" id="PTHR47677">
    <property type="entry name" value="CYTOCHROME C OXIDASE ASSEMBLY FACTOR 6"/>
    <property type="match status" value="1"/>
</dbReference>
<gene>
    <name evidence="6" type="ORF">EHS25_008112</name>
</gene>
<dbReference type="InterPro" id="IPR036549">
    <property type="entry name" value="CX6/COA6-like_sf"/>
</dbReference>
<dbReference type="STRING" id="1890683.A0A427YNN1"/>
<dbReference type="Proteomes" id="UP000279259">
    <property type="component" value="Unassembled WGS sequence"/>
</dbReference>
<name>A0A427YNN1_9TREE</name>
<comment type="caution">
    <text evidence="6">The sequence shown here is derived from an EMBL/GenBank/DDBJ whole genome shotgun (WGS) entry which is preliminary data.</text>
</comment>
<evidence type="ECO:0000256" key="5">
    <source>
        <dbReference type="SAM" id="MobiDB-lite"/>
    </source>
</evidence>
<dbReference type="PANTHER" id="PTHR47677:SF1">
    <property type="entry name" value="CYTOCHROME C OXIDASE ASSEMBLY FACTOR 6"/>
    <property type="match status" value="1"/>
</dbReference>
<dbReference type="Pfam" id="PF02297">
    <property type="entry name" value="COX6B"/>
    <property type="match status" value="1"/>
</dbReference>
<feature type="region of interest" description="Disordered" evidence="5">
    <location>
        <begin position="1"/>
        <end position="32"/>
    </location>
</feature>
<evidence type="ECO:0000256" key="3">
    <source>
        <dbReference type="ARBA" id="ARBA00023128"/>
    </source>
</evidence>